<proteinExistence type="predicted"/>
<dbReference type="InterPro" id="IPR020471">
    <property type="entry name" value="AKR"/>
</dbReference>
<feature type="binding site" evidence="2">
    <location>
        <position position="110"/>
    </location>
    <ligand>
        <name>substrate</name>
    </ligand>
</feature>
<dbReference type="RefSeq" id="WP_049161155.1">
    <property type="nucleotide sequence ID" value="NZ_CABHMU010000034.1"/>
</dbReference>
<dbReference type="GO" id="GO:0016491">
    <property type="term" value="F:oxidoreductase activity"/>
    <property type="evidence" value="ECO:0007669"/>
    <property type="project" value="InterPro"/>
</dbReference>
<protein>
    <submittedName>
        <fullName evidence="5">Aldo/keto reductase</fullName>
    </submittedName>
</protein>
<feature type="site" description="Lowers pKa of active site Tyr" evidence="3">
    <location>
        <position position="77"/>
    </location>
</feature>
<evidence type="ECO:0000256" key="3">
    <source>
        <dbReference type="PIRSR" id="PIRSR000097-3"/>
    </source>
</evidence>
<dbReference type="AlphaFoldDB" id="A0A1V3Y0Q2"/>
<reference evidence="5" key="1">
    <citation type="submission" date="2021-03" db="EMBL/GenBank/DDBJ databases">
        <title>Whole genome sequence of Lactobacillus gasseri HL75.</title>
        <authorList>
            <person name="Kim J.-M."/>
            <person name="Chung S.H."/>
            <person name="Kim J.-S."/>
        </authorList>
    </citation>
    <scope>NUCLEOTIDE SEQUENCE</scope>
    <source>
        <strain evidence="5">HL75</strain>
    </source>
</reference>
<evidence type="ECO:0000256" key="2">
    <source>
        <dbReference type="PIRSR" id="PIRSR000097-2"/>
    </source>
</evidence>
<dbReference type="InterPro" id="IPR036812">
    <property type="entry name" value="NAD(P)_OxRdtase_dom_sf"/>
</dbReference>
<evidence type="ECO:0000259" key="4">
    <source>
        <dbReference type="Pfam" id="PF00248"/>
    </source>
</evidence>
<dbReference type="Gene3D" id="3.20.20.100">
    <property type="entry name" value="NADP-dependent oxidoreductase domain"/>
    <property type="match status" value="1"/>
</dbReference>
<dbReference type="InterPro" id="IPR023210">
    <property type="entry name" value="NADP_OxRdtase_dom"/>
</dbReference>
<evidence type="ECO:0000313" key="6">
    <source>
        <dbReference type="Proteomes" id="UP000663932"/>
    </source>
</evidence>
<dbReference type="SUPFAM" id="SSF51430">
    <property type="entry name" value="NAD(P)-linked oxidoreductase"/>
    <property type="match status" value="1"/>
</dbReference>
<dbReference type="PRINTS" id="PR00069">
    <property type="entry name" value="ALDKETRDTASE"/>
</dbReference>
<dbReference type="Pfam" id="PF00248">
    <property type="entry name" value="Aldo_ket_red"/>
    <property type="match status" value="1"/>
</dbReference>
<organism evidence="5 6">
    <name type="scientific">Lactobacillus gasseri</name>
    <dbReference type="NCBI Taxonomy" id="1596"/>
    <lineage>
        <taxon>Bacteria</taxon>
        <taxon>Bacillati</taxon>
        <taxon>Bacillota</taxon>
        <taxon>Bacilli</taxon>
        <taxon>Lactobacillales</taxon>
        <taxon>Lactobacillaceae</taxon>
        <taxon>Lactobacillus</taxon>
    </lineage>
</organism>
<evidence type="ECO:0000313" key="5">
    <source>
        <dbReference type="EMBL" id="QTD67409.1"/>
    </source>
</evidence>
<evidence type="ECO:0000256" key="1">
    <source>
        <dbReference type="PIRSR" id="PIRSR000097-1"/>
    </source>
</evidence>
<dbReference type="EMBL" id="CP071801">
    <property type="protein sequence ID" value="QTD67409.1"/>
    <property type="molecule type" value="Genomic_DNA"/>
</dbReference>
<feature type="domain" description="NADP-dependent oxidoreductase" evidence="4">
    <location>
        <begin position="13"/>
        <end position="264"/>
    </location>
</feature>
<dbReference type="PANTHER" id="PTHR43638">
    <property type="entry name" value="OXIDOREDUCTASE, ALDO/KETO REDUCTASE FAMILY PROTEIN"/>
    <property type="match status" value="1"/>
</dbReference>
<dbReference type="GeneID" id="48925841"/>
<dbReference type="Proteomes" id="UP000663932">
    <property type="component" value="Chromosome"/>
</dbReference>
<dbReference type="PIRSF" id="PIRSF000097">
    <property type="entry name" value="AKR"/>
    <property type="match status" value="1"/>
</dbReference>
<dbReference type="PANTHER" id="PTHR43638:SF3">
    <property type="entry name" value="ALDEHYDE REDUCTASE"/>
    <property type="match status" value="1"/>
</dbReference>
<feature type="active site" description="Proton donor" evidence="1">
    <location>
        <position position="51"/>
    </location>
</feature>
<gene>
    <name evidence="5" type="ORF">J3E67_001874</name>
</gene>
<name>A0A1V3Y0Q2_LACGS</name>
<sequence length="279" mass="31483">MEKSFQENNLSGLGMGTWGIGEDASKKKDEIAALRYGLDNGIKVIDTAEMYGEGKSEKLIGEAIQGYDRSQIFLISKFYPYHASPELERQSLENSLKRLKTDYLDLYLLHWRGDKRLSETVRGLKELQNEGLIRHWGVSNFDVADLEELFSVPGGKDCFANEDLYNLSERGVEYDVLPWQKKHGVGFIGYSPFNSGKGDSIRITNNLKIVARAHNVTPHQIMLAWTLRHGNVLSIPKAGTVKHMKENIAAQDIKLTSDEIKLIDNDFPQPTEKTPLAMI</sequence>
<accession>A0A1V3Y0Q2</accession>